<dbReference type="OrthoDB" id="8552908at2"/>
<feature type="transmembrane region" description="Helical" evidence="15">
    <location>
        <begin position="388"/>
        <end position="410"/>
    </location>
</feature>
<keyword evidence="6 15" id="KW-0812">Transmembrane</keyword>
<dbReference type="InterPro" id="IPR059000">
    <property type="entry name" value="ATPase_P-type_domA"/>
</dbReference>
<dbReference type="SUPFAM" id="SSF81665">
    <property type="entry name" value="Calcium ATPase, transmembrane domain M"/>
    <property type="match status" value="1"/>
</dbReference>
<accession>A0A0G3BH25</accession>
<keyword evidence="7 15" id="KW-0479">Metal-binding</keyword>
<dbReference type="PANTHER" id="PTHR43520:SF5">
    <property type="entry name" value="CATION-TRANSPORTING P-TYPE ATPASE-RELATED"/>
    <property type="match status" value="1"/>
</dbReference>
<evidence type="ECO:0000256" key="1">
    <source>
        <dbReference type="ARBA" id="ARBA00004651"/>
    </source>
</evidence>
<dbReference type="GO" id="GO:0043682">
    <property type="term" value="F:P-type divalent copper transporter activity"/>
    <property type="evidence" value="ECO:0007669"/>
    <property type="project" value="TreeGrafter"/>
</dbReference>
<dbReference type="InterPro" id="IPR001757">
    <property type="entry name" value="P_typ_ATPase"/>
</dbReference>
<keyword evidence="10" id="KW-0460">Magnesium</keyword>
<dbReference type="GO" id="GO:0016887">
    <property type="term" value="F:ATP hydrolysis activity"/>
    <property type="evidence" value="ECO:0007669"/>
    <property type="project" value="InterPro"/>
</dbReference>
<keyword evidence="8 15" id="KW-0547">Nucleotide-binding</keyword>
<dbReference type="InterPro" id="IPR018303">
    <property type="entry name" value="ATPase_P-typ_P_site"/>
</dbReference>
<dbReference type="CDD" id="cd00371">
    <property type="entry name" value="HMA"/>
    <property type="match status" value="1"/>
</dbReference>
<reference evidence="18 19" key="1">
    <citation type="submission" date="2015-05" db="EMBL/GenBank/DDBJ databases">
        <authorList>
            <person name="Tang B."/>
            <person name="Yu Y."/>
        </authorList>
    </citation>
    <scope>NUCLEOTIDE SEQUENCE [LARGE SCALE GENOMIC DNA]</scope>
    <source>
        <strain evidence="18 19">DSM 7029</strain>
    </source>
</reference>
<dbReference type="SUPFAM" id="SSF81653">
    <property type="entry name" value="Calcium ATPase, transduction domain A"/>
    <property type="match status" value="1"/>
</dbReference>
<dbReference type="STRING" id="413882.AAW51_1956"/>
<dbReference type="Gene3D" id="3.30.70.100">
    <property type="match status" value="1"/>
</dbReference>
<dbReference type="GO" id="GO:0005886">
    <property type="term" value="C:plasma membrane"/>
    <property type="evidence" value="ECO:0007669"/>
    <property type="project" value="UniProtKB-SubCell"/>
</dbReference>
<dbReference type="NCBIfam" id="TIGR01512">
    <property type="entry name" value="ATPase-IB2_Cd"/>
    <property type="match status" value="1"/>
</dbReference>
<dbReference type="PANTHER" id="PTHR43520">
    <property type="entry name" value="ATP7, ISOFORM B"/>
    <property type="match status" value="1"/>
</dbReference>
<evidence type="ECO:0000256" key="6">
    <source>
        <dbReference type="ARBA" id="ARBA00022692"/>
    </source>
</evidence>
<evidence type="ECO:0000256" key="9">
    <source>
        <dbReference type="ARBA" id="ARBA00022840"/>
    </source>
</evidence>
<dbReference type="CDD" id="cd02079">
    <property type="entry name" value="P-type_ATPase_HM"/>
    <property type="match status" value="1"/>
</dbReference>
<feature type="region of interest" description="Disordered" evidence="16">
    <location>
        <begin position="1"/>
        <end position="21"/>
    </location>
</feature>
<feature type="transmembrane region" description="Helical" evidence="15">
    <location>
        <begin position="416"/>
        <end position="447"/>
    </location>
</feature>
<keyword evidence="3" id="KW-0813">Transport</keyword>
<dbReference type="InterPro" id="IPR006121">
    <property type="entry name" value="HMA_dom"/>
</dbReference>
<keyword evidence="13" id="KW-0406">Ion transport</keyword>
<evidence type="ECO:0000256" key="14">
    <source>
        <dbReference type="ARBA" id="ARBA00023136"/>
    </source>
</evidence>
<comment type="similarity">
    <text evidence="2 15">Belongs to the cation transport ATPase (P-type) (TC 3.A.3) family. Type IB subfamily.</text>
</comment>
<evidence type="ECO:0000259" key="17">
    <source>
        <dbReference type="PROSITE" id="PS50846"/>
    </source>
</evidence>
<dbReference type="PROSITE" id="PS00154">
    <property type="entry name" value="ATPASE_E1_E2"/>
    <property type="match status" value="1"/>
</dbReference>
<feature type="domain" description="HMA" evidence="17">
    <location>
        <begin position="50"/>
        <end position="116"/>
    </location>
</feature>
<gene>
    <name evidence="18" type="primary">copB</name>
    <name evidence="18" type="ORF">AAW51_1956</name>
</gene>
<keyword evidence="12 15" id="KW-1133">Transmembrane helix</keyword>
<dbReference type="Pfam" id="PF00403">
    <property type="entry name" value="HMA"/>
    <property type="match status" value="1"/>
</dbReference>
<evidence type="ECO:0000256" key="2">
    <source>
        <dbReference type="ARBA" id="ARBA00006024"/>
    </source>
</evidence>
<dbReference type="RefSeq" id="WP_047194464.1">
    <property type="nucleotide sequence ID" value="NZ_CP011371.1"/>
</dbReference>
<evidence type="ECO:0000256" key="4">
    <source>
        <dbReference type="ARBA" id="ARBA00022475"/>
    </source>
</evidence>
<keyword evidence="11" id="KW-1278">Translocase</keyword>
<feature type="transmembrane region" description="Helical" evidence="15">
    <location>
        <begin position="203"/>
        <end position="223"/>
    </location>
</feature>
<protein>
    <submittedName>
        <fullName evidence="18">ATPase P</fullName>
    </submittedName>
</protein>
<proteinExistence type="inferred from homology"/>
<feature type="transmembrane region" description="Helical" evidence="15">
    <location>
        <begin position="134"/>
        <end position="153"/>
    </location>
</feature>
<dbReference type="PRINTS" id="PR00119">
    <property type="entry name" value="CATATPASE"/>
</dbReference>
<dbReference type="NCBIfam" id="TIGR01525">
    <property type="entry name" value="ATPase-IB_hvy"/>
    <property type="match status" value="1"/>
</dbReference>
<dbReference type="Pfam" id="PF00122">
    <property type="entry name" value="E1-E2_ATPase"/>
    <property type="match status" value="1"/>
</dbReference>
<dbReference type="AlphaFoldDB" id="A0A0G3BH25"/>
<evidence type="ECO:0000256" key="7">
    <source>
        <dbReference type="ARBA" id="ARBA00022723"/>
    </source>
</evidence>
<keyword evidence="19" id="KW-1185">Reference proteome</keyword>
<dbReference type="SUPFAM" id="SSF56784">
    <property type="entry name" value="HAD-like"/>
    <property type="match status" value="1"/>
</dbReference>
<dbReference type="NCBIfam" id="TIGR01494">
    <property type="entry name" value="ATPase_P-type"/>
    <property type="match status" value="1"/>
</dbReference>
<organism evidence="18 19">
    <name type="scientific">Caldimonas brevitalea</name>
    <dbReference type="NCBI Taxonomy" id="413882"/>
    <lineage>
        <taxon>Bacteria</taxon>
        <taxon>Pseudomonadati</taxon>
        <taxon>Pseudomonadota</taxon>
        <taxon>Betaproteobacteria</taxon>
        <taxon>Burkholderiales</taxon>
        <taxon>Sphaerotilaceae</taxon>
        <taxon>Caldimonas</taxon>
    </lineage>
</organism>
<evidence type="ECO:0000256" key="11">
    <source>
        <dbReference type="ARBA" id="ARBA00022967"/>
    </source>
</evidence>
<dbReference type="EMBL" id="CP011371">
    <property type="protein sequence ID" value="AKJ28647.1"/>
    <property type="molecule type" value="Genomic_DNA"/>
</dbReference>
<dbReference type="Proteomes" id="UP000035352">
    <property type="component" value="Chromosome"/>
</dbReference>
<evidence type="ECO:0000256" key="3">
    <source>
        <dbReference type="ARBA" id="ARBA00022448"/>
    </source>
</evidence>
<dbReference type="PROSITE" id="PS01229">
    <property type="entry name" value="COF_2"/>
    <property type="match status" value="1"/>
</dbReference>
<sequence length="781" mass="82931">MPSPHADPSLSPKPAADAAVAPGDAAVWDDPAEVARYTRWVEDTDGRRLGDSAFVIDGMYCAACSVTIEQALTAVPGVLQAEVNPGSRRARVRWDPAQVAASALAAAVAGAGYRAYPALSLEAEQARHRERRSALWRLFVAGFCMMQVMMYAVPTYYAAPGDMSPDILRLLQWASWLLSVPVLLFAAGPFLRGAWRDLCAGRIGMDVPVALGIVVTFVASTGATFDPGGVFGAEVYFDSLTMFVFFLLCGRYLELQARGRAAGALERLLQRLPESVERLADDGSAEMVPVSRLAVGDRLRVRPGQAIPADGRLCEGEAQVDEALLTGESHPLLRRVGERLVAGSFNLSSPVVMVVERLGADTRYGQIVSMMERAASERPALARQVDRYAGVFLWAVLLAAAAAALAWWFIDPQRSLWVAVAVLIVTCPCALSLATPSALLSAAGALARRGMLVQKLQALEALAQARLFVFDKTGTLTEDRLAVARVELQPGWRRDDALRHAKALADVSLHPVARAVALEAQDAPRVSLALLRELPGQGLQGEDMQGRCWRLGSAAHACPGAELAESEGPQAWLSVDFAPVARFCLEESLRPDARAALAQLRADGVELMLLSGDRPQAAARVAAMLGIEACQAGATPEDKLRAVTAAQARGLRVAMVGDGLNDAPVLARADVSIAMGQGAPLARAQADLTLLSGRLTDLVAARRLALRTLAVIRQNLAWAAAYNAVCVPLALVGWMPAWLAGLGMACSSLFVVLNASRLSRAPAARPQAAGLSALPVGLKPE</sequence>
<dbReference type="InterPro" id="IPR023298">
    <property type="entry name" value="ATPase_P-typ_TM_dom_sf"/>
</dbReference>
<dbReference type="InterPro" id="IPR008250">
    <property type="entry name" value="ATPase_P-typ_transduc_dom_A_sf"/>
</dbReference>
<evidence type="ECO:0000256" key="12">
    <source>
        <dbReference type="ARBA" id="ARBA00022989"/>
    </source>
</evidence>
<evidence type="ECO:0000313" key="18">
    <source>
        <dbReference type="EMBL" id="AKJ28647.1"/>
    </source>
</evidence>
<evidence type="ECO:0000256" key="8">
    <source>
        <dbReference type="ARBA" id="ARBA00022741"/>
    </source>
</evidence>
<keyword evidence="9 15" id="KW-0067">ATP-binding</keyword>
<dbReference type="Gene3D" id="2.70.150.10">
    <property type="entry name" value="Calcium-transporting ATPase, cytoplasmic transduction domain A"/>
    <property type="match status" value="1"/>
</dbReference>
<name>A0A0G3BH25_9BURK</name>
<dbReference type="GO" id="GO:0005507">
    <property type="term" value="F:copper ion binding"/>
    <property type="evidence" value="ECO:0007669"/>
    <property type="project" value="TreeGrafter"/>
</dbReference>
<evidence type="ECO:0000256" key="10">
    <source>
        <dbReference type="ARBA" id="ARBA00022842"/>
    </source>
</evidence>
<dbReference type="InterPro" id="IPR036412">
    <property type="entry name" value="HAD-like_sf"/>
</dbReference>
<dbReference type="Gene3D" id="3.40.1110.10">
    <property type="entry name" value="Calcium-transporting ATPase, cytoplasmic domain N"/>
    <property type="match status" value="1"/>
</dbReference>
<keyword evidence="5" id="KW-0597">Phosphoprotein</keyword>
<dbReference type="InterPro" id="IPR023214">
    <property type="entry name" value="HAD_sf"/>
</dbReference>
<evidence type="ECO:0000256" key="16">
    <source>
        <dbReference type="SAM" id="MobiDB-lite"/>
    </source>
</evidence>
<feature type="transmembrane region" description="Helical" evidence="15">
    <location>
        <begin position="173"/>
        <end position="191"/>
    </location>
</feature>
<dbReference type="InterPro" id="IPR036163">
    <property type="entry name" value="HMA_dom_sf"/>
</dbReference>
<dbReference type="GO" id="GO:0005524">
    <property type="term" value="F:ATP binding"/>
    <property type="evidence" value="ECO:0007669"/>
    <property type="project" value="UniProtKB-UniRule"/>
</dbReference>
<dbReference type="NCBIfam" id="TIGR01511">
    <property type="entry name" value="ATPase-IB1_Cu"/>
    <property type="match status" value="1"/>
</dbReference>
<comment type="subcellular location">
    <subcellularLocation>
        <location evidence="1">Cell membrane</location>
        <topology evidence="1">Multi-pass membrane protein</topology>
    </subcellularLocation>
</comment>
<evidence type="ECO:0000256" key="15">
    <source>
        <dbReference type="RuleBase" id="RU362081"/>
    </source>
</evidence>
<dbReference type="InterPro" id="IPR027256">
    <property type="entry name" value="P-typ_ATPase_IB"/>
</dbReference>
<keyword evidence="4 15" id="KW-1003">Cell membrane</keyword>
<feature type="transmembrane region" description="Helical" evidence="15">
    <location>
        <begin position="711"/>
        <end position="731"/>
    </location>
</feature>
<evidence type="ECO:0000256" key="5">
    <source>
        <dbReference type="ARBA" id="ARBA00022553"/>
    </source>
</evidence>
<dbReference type="PATRIC" id="fig|413882.6.peg.2058"/>
<evidence type="ECO:0000313" key="19">
    <source>
        <dbReference type="Proteomes" id="UP000035352"/>
    </source>
</evidence>
<dbReference type="GO" id="GO:0055070">
    <property type="term" value="P:copper ion homeostasis"/>
    <property type="evidence" value="ECO:0007669"/>
    <property type="project" value="TreeGrafter"/>
</dbReference>
<evidence type="ECO:0000256" key="13">
    <source>
        <dbReference type="ARBA" id="ARBA00023065"/>
    </source>
</evidence>
<dbReference type="SUPFAM" id="SSF55008">
    <property type="entry name" value="HMA, heavy metal-associated domain"/>
    <property type="match status" value="1"/>
</dbReference>
<feature type="transmembrane region" description="Helical" evidence="15">
    <location>
        <begin position="235"/>
        <end position="253"/>
    </location>
</feature>
<dbReference type="PROSITE" id="PS50846">
    <property type="entry name" value="HMA_2"/>
    <property type="match status" value="1"/>
</dbReference>
<keyword evidence="14 15" id="KW-0472">Membrane</keyword>
<dbReference type="InterPro" id="IPR023299">
    <property type="entry name" value="ATPase_P-typ_cyto_dom_N"/>
</dbReference>
<dbReference type="Pfam" id="PF00702">
    <property type="entry name" value="Hydrolase"/>
    <property type="match status" value="1"/>
</dbReference>
<feature type="compositionally biased region" description="Low complexity" evidence="16">
    <location>
        <begin position="12"/>
        <end position="21"/>
    </location>
</feature>
<dbReference type="Gene3D" id="3.40.50.1000">
    <property type="entry name" value="HAD superfamily/HAD-like"/>
    <property type="match status" value="1"/>
</dbReference>
<dbReference type="KEGG" id="pbh:AAW51_1956"/>